<accession>A0A0L0HR58</accession>
<evidence type="ECO:0000313" key="2">
    <source>
        <dbReference type="Proteomes" id="UP000053201"/>
    </source>
</evidence>
<dbReference type="UniPathway" id="UPA00378"/>
<sequence length="141" mass="15896">MLYVSIWNYPGGEALDRVHGYVYPGAVVHYDTFTAMTGASLFGHQRADVVYDKTEGLTEFEGFDFVVTENERVSGEWKVMEIVRGFDGVQVVGVRSYLNQVLRWIKSALVGHITSVPVPVHIKIGPKIWILENQKRIRGNA</sequence>
<reference evidence="1 2" key="1">
    <citation type="submission" date="2009-08" db="EMBL/GenBank/DDBJ databases">
        <title>The Genome Sequence of Spizellomyces punctatus strain DAOM BR117.</title>
        <authorList>
            <consortium name="The Broad Institute Genome Sequencing Platform"/>
            <person name="Russ C."/>
            <person name="Cuomo C."/>
            <person name="Shea T."/>
            <person name="Young S.K."/>
            <person name="Zeng Q."/>
            <person name="Koehrsen M."/>
            <person name="Haas B."/>
            <person name="Borodovsky M."/>
            <person name="Guigo R."/>
            <person name="Alvarado L."/>
            <person name="Berlin A."/>
            <person name="Bochicchio J."/>
            <person name="Borenstein D."/>
            <person name="Chapman S."/>
            <person name="Chen Z."/>
            <person name="Engels R."/>
            <person name="Freedman E."/>
            <person name="Gellesch M."/>
            <person name="Goldberg J."/>
            <person name="Griggs A."/>
            <person name="Gujja S."/>
            <person name="Heiman D."/>
            <person name="Hepburn T."/>
            <person name="Howarth C."/>
            <person name="Jen D."/>
            <person name="Larson L."/>
            <person name="Lewis B."/>
            <person name="Mehta T."/>
            <person name="Park D."/>
            <person name="Pearson M."/>
            <person name="Roberts A."/>
            <person name="Saif S."/>
            <person name="Shenoy N."/>
            <person name="Sisk P."/>
            <person name="Stolte C."/>
            <person name="Sykes S."/>
            <person name="Thomson T."/>
            <person name="Walk T."/>
            <person name="White J."/>
            <person name="Yandava C."/>
            <person name="Burger G."/>
            <person name="Gray M.W."/>
            <person name="Holland P.W.H."/>
            <person name="King N."/>
            <person name="Lang F.B.F."/>
            <person name="Roger A.J."/>
            <person name="Ruiz-Trillo I."/>
            <person name="Lander E."/>
            <person name="Nusbaum C."/>
        </authorList>
    </citation>
    <scope>NUCLEOTIDE SEQUENCE [LARGE SCALE GENOMIC DNA]</scope>
    <source>
        <strain evidence="1 2">DAOM BR117</strain>
    </source>
</reference>
<dbReference type="EMBL" id="KQ257452">
    <property type="protein sequence ID" value="KND03349.1"/>
    <property type="molecule type" value="Genomic_DNA"/>
</dbReference>
<dbReference type="Proteomes" id="UP000053201">
    <property type="component" value="Unassembled WGS sequence"/>
</dbReference>
<dbReference type="GeneID" id="27685981"/>
<evidence type="ECO:0000313" key="1">
    <source>
        <dbReference type="EMBL" id="KND03349.1"/>
    </source>
</evidence>
<dbReference type="InParanoid" id="A0A0L0HR58"/>
<name>A0A0L0HR58_SPIPD</name>
<dbReference type="OrthoDB" id="416834at2759"/>
<dbReference type="VEuPathDB" id="FungiDB:SPPG_02393"/>
<keyword evidence="2" id="KW-1185">Reference proteome</keyword>
<dbReference type="RefSeq" id="XP_016611388.1">
    <property type="nucleotide sequence ID" value="XM_016750684.1"/>
</dbReference>
<proteinExistence type="predicted"/>
<dbReference type="AlphaFoldDB" id="A0A0L0HR58"/>
<gene>
    <name evidence="1" type="ORF">SPPG_02393</name>
</gene>
<protein>
    <submittedName>
        <fullName evidence="1">Uncharacterized protein</fullName>
    </submittedName>
</protein>
<organism evidence="1 2">
    <name type="scientific">Spizellomyces punctatus (strain DAOM BR117)</name>
    <dbReference type="NCBI Taxonomy" id="645134"/>
    <lineage>
        <taxon>Eukaryota</taxon>
        <taxon>Fungi</taxon>
        <taxon>Fungi incertae sedis</taxon>
        <taxon>Chytridiomycota</taxon>
        <taxon>Chytridiomycota incertae sedis</taxon>
        <taxon>Chytridiomycetes</taxon>
        <taxon>Spizellomycetales</taxon>
        <taxon>Spizellomycetaceae</taxon>
        <taxon>Spizellomyces</taxon>
    </lineage>
</organism>
<dbReference type="STRING" id="645134.A0A0L0HR58"/>